<dbReference type="EMBL" id="VZOJ01000036">
    <property type="protein sequence ID" value="KAB0641789.1"/>
    <property type="molecule type" value="Genomic_DNA"/>
</dbReference>
<name>A0A6H9STU6_9BURK</name>
<evidence type="ECO:0000313" key="2">
    <source>
        <dbReference type="Proteomes" id="UP000430232"/>
    </source>
</evidence>
<comment type="caution">
    <text evidence="1">The sequence shown here is derived from an EMBL/GenBank/DDBJ whole genome shotgun (WGS) entry which is preliminary data.</text>
</comment>
<gene>
    <name evidence="1" type="ORF">F7R21_15185</name>
</gene>
<keyword evidence="2" id="KW-1185">Reference proteome</keyword>
<dbReference type="AlphaFoldDB" id="A0A6H9STU6"/>
<feature type="non-terminal residue" evidence="1">
    <location>
        <position position="69"/>
    </location>
</feature>
<proteinExistence type="predicted"/>
<sequence length="69" mass="6803">MTSDPANLPPPDALPNARGGVVRAADAWLAAAVDAFARRDDAAGPLSAAAAVLAEAGWLPAARVAAQLA</sequence>
<reference evidence="1 2" key="1">
    <citation type="submission" date="2019-09" db="EMBL/GenBank/DDBJ databases">
        <title>Draft genome sequences of 48 bacterial type strains from the CCUG.</title>
        <authorList>
            <person name="Tunovic T."/>
            <person name="Pineiro-Iglesias B."/>
            <person name="Unosson C."/>
            <person name="Inganas E."/>
            <person name="Ohlen M."/>
            <person name="Cardew S."/>
            <person name="Jensie-Markopoulos S."/>
            <person name="Salva-Serra F."/>
            <person name="Jaen-Luchoro D."/>
            <person name="Karlsson R."/>
            <person name="Svensson-Stadler L."/>
            <person name="Chun J."/>
            <person name="Moore E."/>
        </authorList>
    </citation>
    <scope>NUCLEOTIDE SEQUENCE [LARGE SCALE GENOMIC DNA]</scope>
    <source>
        <strain evidence="1 2">CCUG 54555</strain>
    </source>
</reference>
<protein>
    <submittedName>
        <fullName evidence="1">Uncharacterized protein</fullName>
    </submittedName>
</protein>
<organism evidence="1 2">
    <name type="scientific">Burkholderia latens</name>
    <dbReference type="NCBI Taxonomy" id="488446"/>
    <lineage>
        <taxon>Bacteria</taxon>
        <taxon>Pseudomonadati</taxon>
        <taxon>Pseudomonadota</taxon>
        <taxon>Betaproteobacteria</taxon>
        <taxon>Burkholderiales</taxon>
        <taxon>Burkholderiaceae</taxon>
        <taxon>Burkholderia</taxon>
        <taxon>Burkholderia cepacia complex</taxon>
    </lineage>
</organism>
<evidence type="ECO:0000313" key="1">
    <source>
        <dbReference type="EMBL" id="KAB0641789.1"/>
    </source>
</evidence>
<dbReference type="Proteomes" id="UP000430232">
    <property type="component" value="Unassembled WGS sequence"/>
</dbReference>
<accession>A0A6H9STU6</accession>